<feature type="region of interest" description="Disordered" evidence="1">
    <location>
        <begin position="1"/>
        <end position="156"/>
    </location>
</feature>
<evidence type="ECO:0000313" key="3">
    <source>
        <dbReference type="Proteomes" id="UP001056535"/>
    </source>
</evidence>
<accession>A0ABY4YKT3</accession>
<reference evidence="2" key="1">
    <citation type="submission" date="2022-06" db="EMBL/GenBank/DDBJ databases">
        <title>Ornithinimicrobium JY.X270.</title>
        <authorList>
            <person name="Huang Y."/>
        </authorList>
    </citation>
    <scope>NUCLEOTIDE SEQUENCE</scope>
    <source>
        <strain evidence="2">JY.X270</strain>
    </source>
</reference>
<feature type="compositionally biased region" description="Basic and acidic residues" evidence="1">
    <location>
        <begin position="35"/>
        <end position="63"/>
    </location>
</feature>
<feature type="compositionally biased region" description="Polar residues" evidence="1">
    <location>
        <begin position="96"/>
        <end position="108"/>
    </location>
</feature>
<protein>
    <submittedName>
        <fullName evidence="2">Uncharacterized protein</fullName>
    </submittedName>
</protein>
<feature type="region of interest" description="Disordered" evidence="1">
    <location>
        <begin position="193"/>
        <end position="312"/>
    </location>
</feature>
<dbReference type="RefSeq" id="WP_252622517.1">
    <property type="nucleotide sequence ID" value="NZ_CP099490.1"/>
</dbReference>
<dbReference type="Proteomes" id="UP001056535">
    <property type="component" value="Chromosome"/>
</dbReference>
<evidence type="ECO:0000256" key="1">
    <source>
        <dbReference type="SAM" id="MobiDB-lite"/>
    </source>
</evidence>
<gene>
    <name evidence="2" type="ORF">NF557_05715</name>
</gene>
<organism evidence="2 3">
    <name type="scientific">Ornithinimicrobium cryptoxanthini</name>
    <dbReference type="NCBI Taxonomy" id="2934161"/>
    <lineage>
        <taxon>Bacteria</taxon>
        <taxon>Bacillati</taxon>
        <taxon>Actinomycetota</taxon>
        <taxon>Actinomycetes</taxon>
        <taxon>Micrococcales</taxon>
        <taxon>Ornithinimicrobiaceae</taxon>
        <taxon>Ornithinimicrobium</taxon>
    </lineage>
</organism>
<dbReference type="EMBL" id="CP099490">
    <property type="protein sequence ID" value="USQ77411.1"/>
    <property type="molecule type" value="Genomic_DNA"/>
</dbReference>
<feature type="compositionally biased region" description="Low complexity" evidence="1">
    <location>
        <begin position="281"/>
        <end position="295"/>
    </location>
</feature>
<name>A0ABY4YKT3_9MICO</name>
<feature type="compositionally biased region" description="Low complexity" evidence="1">
    <location>
        <begin position="225"/>
        <end position="241"/>
    </location>
</feature>
<feature type="compositionally biased region" description="Polar residues" evidence="1">
    <location>
        <begin position="64"/>
        <end position="89"/>
    </location>
</feature>
<keyword evidence="3" id="KW-1185">Reference proteome</keyword>
<feature type="compositionally biased region" description="Low complexity" evidence="1">
    <location>
        <begin position="264"/>
        <end position="273"/>
    </location>
</feature>
<evidence type="ECO:0000313" key="2">
    <source>
        <dbReference type="EMBL" id="USQ77411.1"/>
    </source>
</evidence>
<sequence length="312" mass="31086">MTISENPRPSHYGTQPVPEGTSESGKDATSAGKHMAQDAKESGKHVAQDAKESGKHVAQDAKESGQQVAQTAQEEVRNVASTVSEQARSLFHETSSELGSQAGSQQQRLAEGLRSLSQEFGSMAEGSDESSGQATGLVREASQRTEGLADWLEQHEPGDVLQEVKGFARRKPGTFIAVAAGIGLLAGRLTRGLTADDGDQDQSAGTGQAVGTRAPSAQPTTGPYAASAASTSGLPGSGSPTVAQPVGAGPVDPGPMSGIGAGTAASFPASGPGTAAGPGPGTAARPGSATAARPGTGTSALGADDVHGEDPR</sequence>
<proteinExistence type="predicted"/>